<keyword evidence="3" id="KW-0963">Cytoplasm</keyword>
<protein>
    <submittedName>
        <fullName evidence="9">Protein WVD2-like 4 isoform X1</fullName>
    </submittedName>
</protein>
<evidence type="ECO:0000313" key="9">
    <source>
        <dbReference type="RefSeq" id="XP_048127897.1"/>
    </source>
</evidence>
<dbReference type="Pfam" id="PF06886">
    <property type="entry name" value="TPX2"/>
    <property type="match status" value="1"/>
</dbReference>
<dbReference type="RefSeq" id="XP_048127897.1">
    <property type="nucleotide sequence ID" value="XM_048271940.1"/>
</dbReference>
<evidence type="ECO:0000313" key="8">
    <source>
        <dbReference type="Proteomes" id="UP000827889"/>
    </source>
</evidence>
<evidence type="ECO:0000259" key="7">
    <source>
        <dbReference type="Pfam" id="PF06886"/>
    </source>
</evidence>
<dbReference type="InterPro" id="IPR027329">
    <property type="entry name" value="TPX2_C"/>
</dbReference>
<gene>
    <name evidence="9" type="primary">LOC115726667</name>
</gene>
<dbReference type="GeneID" id="115726667"/>
<evidence type="ECO:0000256" key="6">
    <source>
        <dbReference type="SAM" id="MobiDB-lite"/>
    </source>
</evidence>
<sequence>MDPEDRIAPEEGKGVKEKTSAEAIIPVSKPEEATPEIDFSKQDTSSAGVGAPKHKKLFKDKLNVKGTAPSAQNRKPVLSQSLSFPSKGICANGMRKSIDVVPIKAEAKHSRANMSGLSNGSVRSVGITGQRDRLVANGVGTKASDLGNRRSLAQKPGSADGAANAPPTEVSLCSSLNQDPKINRSTNQDNEIDDTHSTTSTATPSGRKSGVSGFASRLTERAEKRKEFFTKLEEKIQEKEAEKSSLQEKSKENQEAEIKQLRKSMTFKAAPMPSFYKEPPPKVELKKIPTTRAISPKLGRKKSSVATTNNSFEGGGSCSTPCLNQERKAFKESQVKLNKDDVATKKPLKKTKSRLTVRAKSIAKETEGERRNASTEETAECQDQNMNLVDRGSMGDTLVQSNQAQKDEATLVSASEIMPQEVAVGGGG</sequence>
<feature type="region of interest" description="Disordered" evidence="6">
    <location>
        <begin position="108"/>
        <end position="218"/>
    </location>
</feature>
<keyword evidence="8" id="KW-1185">Reference proteome</keyword>
<feature type="compositionally biased region" description="Polar residues" evidence="6">
    <location>
        <begin position="304"/>
        <end position="322"/>
    </location>
</feature>
<dbReference type="PANTHER" id="PTHR31358:SF30">
    <property type="entry name" value="PROTEIN WVD2-LIKE 4"/>
    <property type="match status" value="1"/>
</dbReference>
<evidence type="ECO:0000256" key="2">
    <source>
        <dbReference type="ARBA" id="ARBA00005885"/>
    </source>
</evidence>
<keyword evidence="5" id="KW-0206">Cytoskeleton</keyword>
<feature type="compositionally biased region" description="Polar residues" evidence="6">
    <location>
        <begin position="112"/>
        <end position="122"/>
    </location>
</feature>
<organism evidence="8 9">
    <name type="scientific">Rhodamnia argentea</name>
    <dbReference type="NCBI Taxonomy" id="178133"/>
    <lineage>
        <taxon>Eukaryota</taxon>
        <taxon>Viridiplantae</taxon>
        <taxon>Streptophyta</taxon>
        <taxon>Embryophyta</taxon>
        <taxon>Tracheophyta</taxon>
        <taxon>Spermatophyta</taxon>
        <taxon>Magnoliopsida</taxon>
        <taxon>eudicotyledons</taxon>
        <taxon>Gunneridae</taxon>
        <taxon>Pentapetalae</taxon>
        <taxon>rosids</taxon>
        <taxon>malvids</taxon>
        <taxon>Myrtales</taxon>
        <taxon>Myrtaceae</taxon>
        <taxon>Myrtoideae</taxon>
        <taxon>Myrteae</taxon>
        <taxon>Australasian group</taxon>
        <taxon>Rhodamnia</taxon>
    </lineage>
</organism>
<feature type="domain" description="TPX2 C-terminal" evidence="7">
    <location>
        <begin position="217"/>
        <end position="288"/>
    </location>
</feature>
<evidence type="ECO:0000256" key="4">
    <source>
        <dbReference type="ARBA" id="ARBA00022701"/>
    </source>
</evidence>
<dbReference type="Proteomes" id="UP000827889">
    <property type="component" value="Chromosome 10"/>
</dbReference>
<reference evidence="9" key="1">
    <citation type="submission" date="2025-08" db="UniProtKB">
        <authorList>
            <consortium name="RefSeq"/>
        </authorList>
    </citation>
    <scope>IDENTIFICATION</scope>
    <source>
        <tissue evidence="9">Leaf</tissue>
    </source>
</reference>
<evidence type="ECO:0000256" key="5">
    <source>
        <dbReference type="ARBA" id="ARBA00023212"/>
    </source>
</evidence>
<feature type="compositionally biased region" description="Polar residues" evidence="6">
    <location>
        <begin position="69"/>
        <end position="79"/>
    </location>
</feature>
<proteinExistence type="inferred from homology"/>
<feature type="compositionally biased region" description="Basic and acidic residues" evidence="6">
    <location>
        <begin position="1"/>
        <end position="20"/>
    </location>
</feature>
<evidence type="ECO:0000256" key="1">
    <source>
        <dbReference type="ARBA" id="ARBA00004245"/>
    </source>
</evidence>
<accession>A0ABM3GU59</accession>
<comment type="similarity">
    <text evidence="2">Belongs to the TPX2 family.</text>
</comment>
<feature type="region of interest" description="Disordered" evidence="6">
    <location>
        <begin position="1"/>
        <end position="79"/>
    </location>
</feature>
<name>A0ABM3GU59_9MYRT</name>
<dbReference type="InterPro" id="IPR044833">
    <property type="entry name" value="WDL5/6"/>
</dbReference>
<keyword evidence="4" id="KW-0493">Microtubule</keyword>
<dbReference type="PANTHER" id="PTHR31358">
    <property type="entry name" value="PROTEIN WVD2-LIKE 4"/>
    <property type="match status" value="1"/>
</dbReference>
<comment type="subcellular location">
    <subcellularLocation>
        <location evidence="1">Cytoplasm</location>
        <location evidence="1">Cytoskeleton</location>
    </subcellularLocation>
</comment>
<feature type="compositionally biased region" description="Polar residues" evidence="6">
    <location>
        <begin position="197"/>
        <end position="206"/>
    </location>
</feature>
<feature type="compositionally biased region" description="Polar residues" evidence="6">
    <location>
        <begin position="171"/>
        <end position="189"/>
    </location>
</feature>
<evidence type="ECO:0000256" key="3">
    <source>
        <dbReference type="ARBA" id="ARBA00022490"/>
    </source>
</evidence>
<feature type="compositionally biased region" description="Basic and acidic residues" evidence="6">
    <location>
        <begin position="362"/>
        <end position="374"/>
    </location>
</feature>
<feature type="region of interest" description="Disordered" evidence="6">
    <location>
        <begin position="341"/>
        <end position="392"/>
    </location>
</feature>
<feature type="region of interest" description="Disordered" evidence="6">
    <location>
        <begin position="237"/>
        <end position="322"/>
    </location>
</feature>
<feature type="compositionally biased region" description="Basic residues" evidence="6">
    <location>
        <begin position="346"/>
        <end position="357"/>
    </location>
</feature>
<feature type="compositionally biased region" description="Basic and acidic residues" evidence="6">
    <location>
        <begin position="237"/>
        <end position="260"/>
    </location>
</feature>